<name>A0A0P6Y0X9_9CHLR</name>
<evidence type="ECO:0000313" key="1">
    <source>
        <dbReference type="EMBL" id="KPL86166.1"/>
    </source>
</evidence>
<dbReference type="AlphaFoldDB" id="A0A0P6Y0X9"/>
<accession>A0A0P6Y0X9</accession>
<comment type="caution">
    <text evidence="1">The sequence shown here is derived from an EMBL/GenBank/DDBJ whole genome shotgun (WGS) entry which is preliminary data.</text>
</comment>
<proteinExistence type="predicted"/>
<keyword evidence="2" id="KW-1185">Reference proteome</keyword>
<gene>
    <name evidence="1" type="ORF">SE18_15030</name>
</gene>
<reference evidence="1 2" key="1">
    <citation type="submission" date="2015-07" db="EMBL/GenBank/DDBJ databases">
        <title>Whole genome sequence of Herpetosiphon geysericola DSM 7119.</title>
        <authorList>
            <person name="Hemp J."/>
            <person name="Ward L.M."/>
            <person name="Pace L.A."/>
            <person name="Fischer W.W."/>
        </authorList>
    </citation>
    <scope>NUCLEOTIDE SEQUENCE [LARGE SCALE GENOMIC DNA]</scope>
    <source>
        <strain evidence="1 2">DSM 7119</strain>
    </source>
</reference>
<sequence length="130" mass="14551">MAHTDASIKEVMQEELLETATVLNWTDVENPGYKSALRRTLRRLNLPNVAASANDPLLETVAIIEVWRSVANATVTAINYEADGGSFNRKDMHDHAVRMLRQLEAEFVTNQPVVVEEAPISGTLDTFSRW</sequence>
<dbReference type="EMBL" id="LGKP01000022">
    <property type="protein sequence ID" value="KPL86166.1"/>
    <property type="molecule type" value="Genomic_DNA"/>
</dbReference>
<dbReference type="STRING" id="70996.SE18_15030"/>
<organism evidence="1 2">
    <name type="scientific">Herpetosiphon geysericola</name>
    <dbReference type="NCBI Taxonomy" id="70996"/>
    <lineage>
        <taxon>Bacteria</taxon>
        <taxon>Bacillati</taxon>
        <taxon>Chloroflexota</taxon>
        <taxon>Chloroflexia</taxon>
        <taxon>Herpetosiphonales</taxon>
        <taxon>Herpetosiphonaceae</taxon>
        <taxon>Herpetosiphon</taxon>
    </lineage>
</organism>
<dbReference type="RefSeq" id="WP_054535273.1">
    <property type="nucleotide sequence ID" value="NZ_LGKP01000022.1"/>
</dbReference>
<dbReference type="Proteomes" id="UP000050277">
    <property type="component" value="Unassembled WGS sequence"/>
</dbReference>
<protein>
    <submittedName>
        <fullName evidence="1">Uncharacterized protein</fullName>
    </submittedName>
</protein>
<evidence type="ECO:0000313" key="2">
    <source>
        <dbReference type="Proteomes" id="UP000050277"/>
    </source>
</evidence>